<evidence type="ECO:0000313" key="8">
    <source>
        <dbReference type="Proteomes" id="UP001374584"/>
    </source>
</evidence>
<evidence type="ECO:0000313" key="7">
    <source>
        <dbReference type="EMBL" id="KAK7368857.1"/>
    </source>
</evidence>
<dbReference type="AlphaFoldDB" id="A0AAN9NE86"/>
<evidence type="ECO:0000256" key="6">
    <source>
        <dbReference type="SAM" id="SignalP"/>
    </source>
</evidence>
<keyword evidence="6" id="KW-0732">Signal</keyword>
<feature type="signal peptide" evidence="6">
    <location>
        <begin position="1"/>
        <end position="30"/>
    </location>
</feature>
<evidence type="ECO:0000256" key="4">
    <source>
        <dbReference type="RuleBase" id="RU003718"/>
    </source>
</evidence>
<accession>A0AAN9NE86</accession>
<dbReference type="PROSITE" id="PS00375">
    <property type="entry name" value="UDPGT"/>
    <property type="match status" value="1"/>
</dbReference>
<protein>
    <recommendedName>
        <fullName evidence="5">Glycosyltransferase</fullName>
        <ecNumber evidence="5">2.4.1.-</ecNumber>
    </recommendedName>
</protein>
<dbReference type="GO" id="GO:0080043">
    <property type="term" value="F:quercetin 3-O-glucosyltransferase activity"/>
    <property type="evidence" value="ECO:0007669"/>
    <property type="project" value="TreeGrafter"/>
</dbReference>
<evidence type="ECO:0000256" key="3">
    <source>
        <dbReference type="ARBA" id="ARBA00022679"/>
    </source>
</evidence>
<proteinExistence type="inferred from homology"/>
<dbReference type="EMBL" id="JAYMYR010000004">
    <property type="protein sequence ID" value="KAK7368857.1"/>
    <property type="molecule type" value="Genomic_DNA"/>
</dbReference>
<sequence>MDNKHIAVIAFPFGSHLMPLLNLVVKLAHAAPHFSFSFIGTHKSNAILFPKPHIPNNIKPYTISDGIPEGHILSNDPTQKLDLFLKTGPHNLHQGIQLAEADTKKKVTCIIADAFVASSLHVAQTLNVPWIALWLPNSCSLSLYFYTDFIRHHCSNHAANTTLDFLPGLSKMRVEDIPQDLLVVGEKETIFSRTLVSLGKVLPQAKAVVMNFFEELDPPLFVQDMRSKLQSLLYVVPLPSPLLPLPEKDSGGCLLWLDTKSARSVVYVCFGTVVAPPSPELVAVAEALEESGFPFLWSLKEGLMGALPNGFVERTKMRGKVVSWAPQTQVLAHDSIGVFLTHCGANSVIESVSSGVPMICRPFFGDQEISGRVIEDIWESGVITEGRVFTKNALLKSLNLILVQEEGKKIRENARKAKKTVEDAIGPEGQSAKDFETLLEIISTS</sequence>
<reference evidence="7 8" key="1">
    <citation type="submission" date="2024-01" db="EMBL/GenBank/DDBJ databases">
        <title>The genomes of 5 underutilized Papilionoideae crops provide insights into root nodulation and disease resistanc.</title>
        <authorList>
            <person name="Jiang F."/>
        </authorList>
    </citation>
    <scope>NUCLEOTIDE SEQUENCE [LARGE SCALE GENOMIC DNA]</scope>
    <source>
        <strain evidence="7">JINMINGXINNONG_FW02</strain>
        <tissue evidence="7">Leaves</tissue>
    </source>
</reference>
<dbReference type="FunFam" id="3.40.50.2000:FF:000091">
    <property type="entry name" value="Glycosyltransferase"/>
    <property type="match status" value="1"/>
</dbReference>
<name>A0AAN9NE86_PHACN</name>
<dbReference type="SUPFAM" id="SSF53756">
    <property type="entry name" value="UDP-Glycosyltransferase/glycogen phosphorylase"/>
    <property type="match status" value="1"/>
</dbReference>
<dbReference type="Pfam" id="PF00201">
    <property type="entry name" value="UDPGT"/>
    <property type="match status" value="1"/>
</dbReference>
<dbReference type="PANTHER" id="PTHR11926:SF1560">
    <property type="entry name" value="UDP-GLYCOSYLTRANSFERASE 74E1-RELATED"/>
    <property type="match status" value="1"/>
</dbReference>
<organism evidence="7 8">
    <name type="scientific">Phaseolus coccineus</name>
    <name type="common">Scarlet runner bean</name>
    <name type="synonym">Phaseolus multiflorus</name>
    <dbReference type="NCBI Taxonomy" id="3886"/>
    <lineage>
        <taxon>Eukaryota</taxon>
        <taxon>Viridiplantae</taxon>
        <taxon>Streptophyta</taxon>
        <taxon>Embryophyta</taxon>
        <taxon>Tracheophyta</taxon>
        <taxon>Spermatophyta</taxon>
        <taxon>Magnoliopsida</taxon>
        <taxon>eudicotyledons</taxon>
        <taxon>Gunneridae</taxon>
        <taxon>Pentapetalae</taxon>
        <taxon>rosids</taxon>
        <taxon>fabids</taxon>
        <taxon>Fabales</taxon>
        <taxon>Fabaceae</taxon>
        <taxon>Papilionoideae</taxon>
        <taxon>50 kb inversion clade</taxon>
        <taxon>NPAAA clade</taxon>
        <taxon>indigoferoid/millettioid clade</taxon>
        <taxon>Phaseoleae</taxon>
        <taxon>Phaseolus</taxon>
    </lineage>
</organism>
<dbReference type="InterPro" id="IPR002213">
    <property type="entry name" value="UDP_glucos_trans"/>
</dbReference>
<comment type="similarity">
    <text evidence="1 4">Belongs to the UDP-glycosyltransferase family.</text>
</comment>
<dbReference type="FunFam" id="3.40.50.2000:FF:000129">
    <property type="entry name" value="Glycosyltransferase"/>
    <property type="match status" value="1"/>
</dbReference>
<dbReference type="Proteomes" id="UP001374584">
    <property type="component" value="Unassembled WGS sequence"/>
</dbReference>
<keyword evidence="2 4" id="KW-0328">Glycosyltransferase</keyword>
<dbReference type="EC" id="2.4.1.-" evidence="5"/>
<evidence type="ECO:0000256" key="1">
    <source>
        <dbReference type="ARBA" id="ARBA00009995"/>
    </source>
</evidence>
<keyword evidence="3 4" id="KW-0808">Transferase</keyword>
<dbReference type="PANTHER" id="PTHR11926">
    <property type="entry name" value="GLUCOSYL/GLUCURONOSYL TRANSFERASES"/>
    <property type="match status" value="1"/>
</dbReference>
<feature type="chain" id="PRO_5042892864" description="Glycosyltransferase" evidence="6">
    <location>
        <begin position="31"/>
        <end position="445"/>
    </location>
</feature>
<dbReference type="Gene3D" id="3.40.50.2000">
    <property type="entry name" value="Glycogen Phosphorylase B"/>
    <property type="match status" value="2"/>
</dbReference>
<dbReference type="InterPro" id="IPR035595">
    <property type="entry name" value="UDP_glycos_trans_CS"/>
</dbReference>
<evidence type="ECO:0000256" key="2">
    <source>
        <dbReference type="ARBA" id="ARBA00022676"/>
    </source>
</evidence>
<comment type="caution">
    <text evidence="7">The sequence shown here is derived from an EMBL/GenBank/DDBJ whole genome shotgun (WGS) entry which is preliminary data.</text>
</comment>
<keyword evidence="8" id="KW-1185">Reference proteome</keyword>
<dbReference type="CDD" id="cd03784">
    <property type="entry name" value="GT1_Gtf-like"/>
    <property type="match status" value="1"/>
</dbReference>
<gene>
    <name evidence="7" type="ORF">VNO80_10889</name>
</gene>
<evidence type="ECO:0000256" key="5">
    <source>
        <dbReference type="RuleBase" id="RU362057"/>
    </source>
</evidence>
<dbReference type="GO" id="GO:0080044">
    <property type="term" value="F:quercetin 7-O-glucosyltransferase activity"/>
    <property type="evidence" value="ECO:0007669"/>
    <property type="project" value="TreeGrafter"/>
</dbReference>